<name>A0A383EYS3_9ZZZZ</name>
<evidence type="ECO:0000256" key="1">
    <source>
        <dbReference type="SAM" id="MobiDB-lite"/>
    </source>
</evidence>
<feature type="non-terminal residue" evidence="2">
    <location>
        <position position="48"/>
    </location>
</feature>
<feature type="compositionally biased region" description="Low complexity" evidence="1">
    <location>
        <begin position="27"/>
        <end position="41"/>
    </location>
</feature>
<protein>
    <submittedName>
        <fullName evidence="2">Uncharacterized protein</fullName>
    </submittedName>
</protein>
<proteinExistence type="predicted"/>
<gene>
    <name evidence="2" type="ORF">METZ01_LOCUS514274</name>
</gene>
<accession>A0A383EYS3</accession>
<dbReference type="EMBL" id="UINC01229632">
    <property type="protein sequence ID" value="SVE61420.1"/>
    <property type="molecule type" value="Genomic_DNA"/>
</dbReference>
<evidence type="ECO:0000313" key="2">
    <source>
        <dbReference type="EMBL" id="SVE61420.1"/>
    </source>
</evidence>
<feature type="region of interest" description="Disordered" evidence="1">
    <location>
        <begin position="27"/>
        <end position="48"/>
    </location>
</feature>
<reference evidence="2" key="1">
    <citation type="submission" date="2018-05" db="EMBL/GenBank/DDBJ databases">
        <authorList>
            <person name="Lanie J.A."/>
            <person name="Ng W.-L."/>
            <person name="Kazmierczak K.M."/>
            <person name="Andrzejewski T.M."/>
            <person name="Davidsen T.M."/>
            <person name="Wayne K.J."/>
            <person name="Tettelin H."/>
            <person name="Glass J.I."/>
            <person name="Rusch D."/>
            <person name="Podicherti R."/>
            <person name="Tsui H.-C.T."/>
            <person name="Winkler M.E."/>
        </authorList>
    </citation>
    <scope>NUCLEOTIDE SEQUENCE</scope>
</reference>
<sequence length="48" mass="5321">MFLCAALTYQIPDIAIPFIPPKQLQTQQRTTTKTKEVTAQTVPTQATS</sequence>
<dbReference type="AlphaFoldDB" id="A0A383EYS3"/>
<organism evidence="2">
    <name type="scientific">marine metagenome</name>
    <dbReference type="NCBI Taxonomy" id="408172"/>
    <lineage>
        <taxon>unclassified sequences</taxon>
        <taxon>metagenomes</taxon>
        <taxon>ecological metagenomes</taxon>
    </lineage>
</organism>